<dbReference type="EMBL" id="JBDPZD010000001">
    <property type="protein sequence ID" value="MEO3690515.1"/>
    <property type="molecule type" value="Genomic_DNA"/>
</dbReference>
<keyword evidence="2" id="KW-0378">Hydrolase</keyword>
<gene>
    <name evidence="2" type="ORF">ABDJ85_03485</name>
</gene>
<dbReference type="InterPro" id="IPR050583">
    <property type="entry name" value="Mycobacterial_A85_antigen"/>
</dbReference>
<dbReference type="GO" id="GO:0016787">
    <property type="term" value="F:hydrolase activity"/>
    <property type="evidence" value="ECO:0007669"/>
    <property type="project" value="UniProtKB-KW"/>
</dbReference>
<dbReference type="InterPro" id="IPR029058">
    <property type="entry name" value="AB_hydrolase_fold"/>
</dbReference>
<accession>A0ABV0FX69</accession>
<dbReference type="InterPro" id="IPR000801">
    <property type="entry name" value="Esterase-like"/>
</dbReference>
<reference evidence="2 3" key="1">
    <citation type="submission" date="2024-05" db="EMBL/GenBank/DDBJ databases">
        <title>Roseateles sp. DJS-2-20 16S ribosomal RNA gene Genome sequencing and assembly.</title>
        <authorList>
            <person name="Woo H."/>
        </authorList>
    </citation>
    <scope>NUCLEOTIDE SEQUENCE [LARGE SCALE GENOMIC DNA]</scope>
    <source>
        <strain evidence="2 3">DJS-2-20</strain>
    </source>
</reference>
<dbReference type="SUPFAM" id="SSF53474">
    <property type="entry name" value="alpha/beta-Hydrolases"/>
    <property type="match status" value="1"/>
</dbReference>
<name>A0ABV0FX69_9BURK</name>
<evidence type="ECO:0000256" key="1">
    <source>
        <dbReference type="SAM" id="SignalP"/>
    </source>
</evidence>
<evidence type="ECO:0000313" key="2">
    <source>
        <dbReference type="EMBL" id="MEO3690515.1"/>
    </source>
</evidence>
<protein>
    <submittedName>
        <fullName evidence="2">Alpha/beta hydrolase-fold protein</fullName>
    </submittedName>
</protein>
<dbReference type="PANTHER" id="PTHR48098:SF1">
    <property type="entry name" value="DIACYLGLYCEROL ACYLTRANSFERASE_MYCOLYLTRANSFERASE AG85A"/>
    <property type="match status" value="1"/>
</dbReference>
<dbReference type="Proteomes" id="UP001495147">
    <property type="component" value="Unassembled WGS sequence"/>
</dbReference>
<sequence>MNKLITWALAAAGALATAQSNASDLLPDSLHSTALGAELKFNIYLPDAYKDAPPTARFPVVYLLHGAGGNETDWAQQGGAVQTLDGLIKRGLIRPVIAVMPTTGPHTWWVDSGAAKARTALMNELLPYVDGKYRTVAERNGRAVAGLSMGGYGALNLALRHPDKFCAAGLLSAAVYEPLPPETSAARRSPAFQREGRFDPEAWRAQNHPALLARYSSGPQRVPMWITSGDHDALGIALASAQLYWRLLKIQPQLAELRIVDGDHEWLTFRDALPEALQYMDRACAKAP</sequence>
<comment type="caution">
    <text evidence="2">The sequence shown here is derived from an EMBL/GenBank/DDBJ whole genome shotgun (WGS) entry which is preliminary data.</text>
</comment>
<feature type="chain" id="PRO_5046516063" evidence="1">
    <location>
        <begin position="23"/>
        <end position="288"/>
    </location>
</feature>
<organism evidence="2 3">
    <name type="scientific">Roseateles paludis</name>
    <dbReference type="NCBI Taxonomy" id="3145238"/>
    <lineage>
        <taxon>Bacteria</taxon>
        <taxon>Pseudomonadati</taxon>
        <taxon>Pseudomonadota</taxon>
        <taxon>Betaproteobacteria</taxon>
        <taxon>Burkholderiales</taxon>
        <taxon>Sphaerotilaceae</taxon>
        <taxon>Roseateles</taxon>
    </lineage>
</organism>
<keyword evidence="1" id="KW-0732">Signal</keyword>
<feature type="signal peptide" evidence="1">
    <location>
        <begin position="1"/>
        <end position="22"/>
    </location>
</feature>
<proteinExistence type="predicted"/>
<evidence type="ECO:0000313" key="3">
    <source>
        <dbReference type="Proteomes" id="UP001495147"/>
    </source>
</evidence>
<dbReference type="PANTHER" id="PTHR48098">
    <property type="entry name" value="ENTEROCHELIN ESTERASE-RELATED"/>
    <property type="match status" value="1"/>
</dbReference>
<dbReference type="Pfam" id="PF00756">
    <property type="entry name" value="Esterase"/>
    <property type="match status" value="1"/>
</dbReference>
<dbReference type="RefSeq" id="WP_347703343.1">
    <property type="nucleotide sequence ID" value="NZ_JBDPZD010000001.1"/>
</dbReference>
<keyword evidence="3" id="KW-1185">Reference proteome</keyword>
<dbReference type="Gene3D" id="3.40.50.1820">
    <property type="entry name" value="alpha/beta hydrolase"/>
    <property type="match status" value="1"/>
</dbReference>